<feature type="region of interest" description="Disordered" evidence="1">
    <location>
        <begin position="146"/>
        <end position="166"/>
    </location>
</feature>
<protein>
    <recommendedName>
        <fullName evidence="4">Phospholipase D-like domain-containing protein</fullName>
    </recommendedName>
</protein>
<proteinExistence type="predicted"/>
<name>A0A848C6W7_9BACT</name>
<organism evidence="2 3">
    <name type="scientific">Desulfovibrio piger</name>
    <dbReference type="NCBI Taxonomy" id="901"/>
    <lineage>
        <taxon>Bacteria</taxon>
        <taxon>Pseudomonadati</taxon>
        <taxon>Thermodesulfobacteriota</taxon>
        <taxon>Desulfovibrionia</taxon>
        <taxon>Desulfovibrionales</taxon>
        <taxon>Desulfovibrionaceae</taxon>
        <taxon>Desulfovibrio</taxon>
    </lineage>
</organism>
<dbReference type="RefSeq" id="WP_168935393.1">
    <property type="nucleotide sequence ID" value="NZ_JABAFY010000014.1"/>
</dbReference>
<dbReference type="EMBL" id="JABAFY010000014">
    <property type="protein sequence ID" value="NME51991.1"/>
    <property type="molecule type" value="Genomic_DNA"/>
</dbReference>
<evidence type="ECO:0000256" key="1">
    <source>
        <dbReference type="SAM" id="MobiDB-lite"/>
    </source>
</evidence>
<evidence type="ECO:0000313" key="3">
    <source>
        <dbReference type="Proteomes" id="UP000522333"/>
    </source>
</evidence>
<dbReference type="SUPFAM" id="SSF56024">
    <property type="entry name" value="Phospholipase D/nuclease"/>
    <property type="match status" value="1"/>
</dbReference>
<dbReference type="AlphaFoldDB" id="A0A848C6W7"/>
<accession>A0A848C6W7</accession>
<dbReference type="Gene3D" id="3.30.870.10">
    <property type="entry name" value="Endonuclease Chain A"/>
    <property type="match status" value="1"/>
</dbReference>
<reference evidence="2 3" key="1">
    <citation type="submission" date="2020-04" db="EMBL/GenBank/DDBJ databases">
        <authorList>
            <person name="Hitch T.C.A."/>
            <person name="Wylensek D."/>
            <person name="Clavel T."/>
        </authorList>
    </citation>
    <scope>NUCLEOTIDE SEQUENCE [LARGE SCALE GENOMIC DNA]</scope>
    <source>
        <strain evidence="2 3">PG-251-APC-1</strain>
    </source>
</reference>
<sequence length="282" mass="32256">MSGLFHSLLSKKHAEPECLTAQGIAARLERMFSEAASYIIIISPYIKLNLRLRDILGEKKKAGVDITIIHKGPFTATDIATRHFQRSNLHAACFLTEKAALIGSMNLYDYSQVNNDELGIYMEKEDFPGTYATIHAEAQRLCRDFTPPPPAAKTRPARSGRKQVSLERGKYYSPEEMKKFFAFENDHPGGIRPTKNGNVVLCSWSRSRYTNREEDGILYYQGQNTGTETQLLIYGNKTLYDCFEHPEARIFFFRDGVFAGEKYICQRPFQENGKWIFPLKDK</sequence>
<gene>
    <name evidence="2" type="ORF">HF854_05505</name>
</gene>
<comment type="caution">
    <text evidence="2">The sequence shown here is derived from an EMBL/GenBank/DDBJ whole genome shotgun (WGS) entry which is preliminary data.</text>
</comment>
<evidence type="ECO:0000313" key="2">
    <source>
        <dbReference type="EMBL" id="NME51991.1"/>
    </source>
</evidence>
<evidence type="ECO:0008006" key="4">
    <source>
        <dbReference type="Google" id="ProtNLM"/>
    </source>
</evidence>
<dbReference type="Proteomes" id="UP000522333">
    <property type="component" value="Unassembled WGS sequence"/>
</dbReference>